<dbReference type="GO" id="GO:0020037">
    <property type="term" value="F:heme binding"/>
    <property type="evidence" value="ECO:0007669"/>
    <property type="project" value="InterPro"/>
</dbReference>
<sequence length="1107" mass="124139">MSSTFSNQPQGVSTLDKTIKEARTHVSKLYDFISHAAKPVPTATGDGTELNDTDYHTDAFEALEAGLADLSHMGISDFKTLEQAARTKLTGEVTNDKTYFMEHLIQTAAKLPQNHKLSKKLTDTFLTQLWTDLQHPPLSYLGDQFKYRQADGSYNSLKHPMLGAANTPYARTVAPKAPQAAALPDPGVIFDSIMARKVHKKHPNQISSMLFYLASIIIHDLFRTDHENFSNSKTSSYLDLSPLYGSNADEQKAMRTFKDGKLKPDCFSETRLLMFPPGVGVLLIMFNRFHNYVVEELALINEGGRFTRPAEGVRSPHLTLEQHDEELFQVGRLITCGLYVNCILLDYVRTILNLNQTDDKWALNPRADIPGVETACGNQVSAEFNLVYRWHSTISDRDEKWMEEELWQGLFPGKKPKEVSQREFLTKLGKMEKETSPDPIKRPFHNITRKADGTLDDDALVKIVTEGIEDCANSYGAQRIPTVMRAIEILGMQQARAWNVATLNEFRKYFKLEPHRTFEDINSDPHVAEQLKRLYDHPDLVEMYPGLIAEEAKQPMVPGSGLCPGYTISRAVLSDAVALVRGDRFYTIDYHPKQLTNWGYALVESDKEINNGAVFYKLFLRAFPNHFKQDSIYAHYPLTVPSKMKQVLGDLGNAHKYSFDRPQFLGVPKLVYSYAAAEKVLGDKATFNVTWGPAIEFLMGKPAKNFMLAGDGYGNEQSRKMMSDALYIKDWEREVKEYYTNMTTRMLKERSYKLGDLNQVDIIRDVGNLVHVRFCADLFAMPLKTDENPHGIFTERELYMILAAVFTLVFFDLDKASSFPLHQKALAATQSLGKLVEIKVKEIQAGSGLLNSAASAIFPKETPLAHYGKHMIERLLHKNDDVKDLVWGHILGTAGGMVPNQGQLFGQTIEYFLNEGKSHLPAMRKLALRDDPASFDTLMKYMLEGSRLGGETGVFRRATRSASVTDGEKTVSLAPNDVVMVHLRAASRDPAAFPDPDSVKLDRPLERYIHLGAGAHQCLGLPMMRVSLTAMLRVILRECPGLRTAPGPQGAVGKVEKPLDPVHEAANVRYHGYLTEMNDSFFPFPCALKVNWDDADQSTAVNGTASS</sequence>
<keyword evidence="8" id="KW-1185">Reference proteome</keyword>
<dbReference type="GO" id="GO:0051213">
    <property type="term" value="F:dioxygenase activity"/>
    <property type="evidence" value="ECO:0007669"/>
    <property type="project" value="UniProtKB-KW"/>
</dbReference>
<dbReference type="CDD" id="cd20612">
    <property type="entry name" value="CYP_LDS-like_C"/>
    <property type="match status" value="1"/>
</dbReference>
<dbReference type="PANTHER" id="PTHR11903">
    <property type="entry name" value="PROSTAGLANDIN G/H SYNTHASE"/>
    <property type="match status" value="1"/>
</dbReference>
<dbReference type="Proteomes" id="UP000799438">
    <property type="component" value="Unassembled WGS sequence"/>
</dbReference>
<reference evidence="7" key="1">
    <citation type="journal article" date="2020" name="Stud. Mycol.">
        <title>101 Dothideomycetes genomes: a test case for predicting lifestyles and emergence of pathogens.</title>
        <authorList>
            <person name="Haridas S."/>
            <person name="Albert R."/>
            <person name="Binder M."/>
            <person name="Bloem J."/>
            <person name="Labutti K."/>
            <person name="Salamov A."/>
            <person name="Andreopoulos B."/>
            <person name="Baker S."/>
            <person name="Barry K."/>
            <person name="Bills G."/>
            <person name="Bluhm B."/>
            <person name="Cannon C."/>
            <person name="Castanera R."/>
            <person name="Culley D."/>
            <person name="Daum C."/>
            <person name="Ezra D."/>
            <person name="Gonzalez J."/>
            <person name="Henrissat B."/>
            <person name="Kuo A."/>
            <person name="Liang C."/>
            <person name="Lipzen A."/>
            <person name="Lutzoni F."/>
            <person name="Magnuson J."/>
            <person name="Mondo S."/>
            <person name="Nolan M."/>
            <person name="Ohm R."/>
            <person name="Pangilinan J."/>
            <person name="Park H.-J."/>
            <person name="Ramirez L."/>
            <person name="Alfaro M."/>
            <person name="Sun H."/>
            <person name="Tritt A."/>
            <person name="Yoshinaga Y."/>
            <person name="Zwiers L.-H."/>
            <person name="Turgeon B."/>
            <person name="Goodwin S."/>
            <person name="Spatafora J."/>
            <person name="Crous P."/>
            <person name="Grigoriev I."/>
        </authorList>
    </citation>
    <scope>NUCLEOTIDE SEQUENCE</scope>
    <source>
        <strain evidence="7">CBS 121167</strain>
    </source>
</reference>
<dbReference type="GO" id="GO:0006979">
    <property type="term" value="P:response to oxidative stress"/>
    <property type="evidence" value="ECO:0007669"/>
    <property type="project" value="InterPro"/>
</dbReference>
<dbReference type="Pfam" id="PF03098">
    <property type="entry name" value="An_peroxidase"/>
    <property type="match status" value="2"/>
</dbReference>
<dbReference type="GeneID" id="54296564"/>
<dbReference type="RefSeq" id="XP_033397030.1">
    <property type="nucleotide sequence ID" value="XM_033539068.1"/>
</dbReference>
<dbReference type="GO" id="GO:0004497">
    <property type="term" value="F:monooxygenase activity"/>
    <property type="evidence" value="ECO:0007669"/>
    <property type="project" value="InterPro"/>
</dbReference>
<dbReference type="InterPro" id="IPR010255">
    <property type="entry name" value="Haem_peroxidase_sf"/>
</dbReference>
<dbReference type="PRINTS" id="PR00457">
    <property type="entry name" value="ANPEROXIDASE"/>
</dbReference>
<dbReference type="EMBL" id="ML995487">
    <property type="protein sequence ID" value="KAF2141317.1"/>
    <property type="molecule type" value="Genomic_DNA"/>
</dbReference>
<dbReference type="AlphaFoldDB" id="A0A6A6BEG2"/>
<name>A0A6A6BEG2_9PEZI</name>
<evidence type="ECO:0008006" key="9">
    <source>
        <dbReference type="Google" id="ProtNLM"/>
    </source>
</evidence>
<keyword evidence="4" id="KW-0560">Oxidoreductase</keyword>
<dbReference type="Pfam" id="PF00067">
    <property type="entry name" value="p450"/>
    <property type="match status" value="1"/>
</dbReference>
<evidence type="ECO:0000256" key="3">
    <source>
        <dbReference type="ARBA" id="ARBA00022964"/>
    </source>
</evidence>
<dbReference type="GO" id="GO:0006631">
    <property type="term" value="P:fatty acid metabolic process"/>
    <property type="evidence" value="ECO:0007669"/>
    <property type="project" value="UniProtKB-ARBA"/>
</dbReference>
<organism evidence="7 8">
    <name type="scientific">Aplosporella prunicola CBS 121167</name>
    <dbReference type="NCBI Taxonomy" id="1176127"/>
    <lineage>
        <taxon>Eukaryota</taxon>
        <taxon>Fungi</taxon>
        <taxon>Dikarya</taxon>
        <taxon>Ascomycota</taxon>
        <taxon>Pezizomycotina</taxon>
        <taxon>Dothideomycetes</taxon>
        <taxon>Dothideomycetes incertae sedis</taxon>
        <taxon>Botryosphaeriales</taxon>
        <taxon>Aplosporellaceae</taxon>
        <taxon>Aplosporella</taxon>
    </lineage>
</organism>
<dbReference type="Gene3D" id="1.10.630.10">
    <property type="entry name" value="Cytochrome P450"/>
    <property type="match status" value="1"/>
</dbReference>
<comment type="subunit">
    <text evidence="1">Homotetramer.</text>
</comment>
<evidence type="ECO:0000256" key="2">
    <source>
        <dbReference type="ARBA" id="ARBA00022723"/>
    </source>
</evidence>
<dbReference type="InterPro" id="IPR034812">
    <property type="entry name" value="Ppo-like_N"/>
</dbReference>
<proteinExistence type="predicted"/>
<feature type="binding site" description="axial binding residue" evidence="6">
    <location>
        <position position="391"/>
    </location>
    <ligand>
        <name>heme b</name>
        <dbReference type="ChEBI" id="CHEBI:60344"/>
    </ligand>
    <ligandPart>
        <name>Fe</name>
        <dbReference type="ChEBI" id="CHEBI:18248"/>
    </ligandPart>
</feature>
<dbReference type="InterPro" id="IPR037120">
    <property type="entry name" value="Haem_peroxidase_sf_animal"/>
</dbReference>
<dbReference type="Gene3D" id="1.10.640.10">
    <property type="entry name" value="Haem peroxidase domain superfamily, animal type"/>
    <property type="match status" value="1"/>
</dbReference>
<dbReference type="PANTHER" id="PTHR11903:SF13">
    <property type="entry name" value="LINOLEATE 10R-LIPOXYGENASE"/>
    <property type="match status" value="1"/>
</dbReference>
<dbReference type="SUPFAM" id="SSF48113">
    <property type="entry name" value="Heme-dependent peroxidases"/>
    <property type="match status" value="1"/>
</dbReference>
<accession>A0A6A6BEG2</accession>
<dbReference type="GO" id="GO:0004601">
    <property type="term" value="F:peroxidase activity"/>
    <property type="evidence" value="ECO:0007669"/>
    <property type="project" value="InterPro"/>
</dbReference>
<dbReference type="InterPro" id="IPR001128">
    <property type="entry name" value="Cyt_P450"/>
</dbReference>
<evidence type="ECO:0000256" key="4">
    <source>
        <dbReference type="ARBA" id="ARBA00023002"/>
    </source>
</evidence>
<evidence type="ECO:0000256" key="1">
    <source>
        <dbReference type="ARBA" id="ARBA00011881"/>
    </source>
</evidence>
<dbReference type="InterPro" id="IPR036396">
    <property type="entry name" value="Cyt_P450_sf"/>
</dbReference>
<dbReference type="InterPro" id="IPR019791">
    <property type="entry name" value="Haem_peroxidase_animal"/>
</dbReference>
<keyword evidence="5 6" id="KW-0408">Iron</keyword>
<keyword evidence="3" id="KW-0223">Dioxygenase</keyword>
<evidence type="ECO:0000256" key="6">
    <source>
        <dbReference type="PIRSR" id="PIRSR619791-2"/>
    </source>
</evidence>
<keyword evidence="2 6" id="KW-0479">Metal-binding</keyword>
<dbReference type="SUPFAM" id="SSF48264">
    <property type="entry name" value="Cytochrome P450"/>
    <property type="match status" value="1"/>
</dbReference>
<keyword evidence="6" id="KW-0349">Heme</keyword>
<dbReference type="CDD" id="cd09817">
    <property type="entry name" value="linoleate_diol_synthase_like"/>
    <property type="match status" value="1"/>
</dbReference>
<protein>
    <recommendedName>
        <fullName evidence="9">Linoleate 8R-lipoxygenase</fullName>
    </recommendedName>
</protein>
<dbReference type="GO" id="GO:0016705">
    <property type="term" value="F:oxidoreductase activity, acting on paired donors, with incorporation or reduction of molecular oxygen"/>
    <property type="evidence" value="ECO:0007669"/>
    <property type="project" value="InterPro"/>
</dbReference>
<evidence type="ECO:0000256" key="5">
    <source>
        <dbReference type="ARBA" id="ARBA00023004"/>
    </source>
</evidence>
<dbReference type="GO" id="GO:0005506">
    <property type="term" value="F:iron ion binding"/>
    <property type="evidence" value="ECO:0007669"/>
    <property type="project" value="InterPro"/>
</dbReference>
<gene>
    <name evidence="7" type="ORF">K452DRAFT_272071</name>
</gene>
<dbReference type="PROSITE" id="PS50292">
    <property type="entry name" value="PEROXIDASE_3"/>
    <property type="match status" value="1"/>
</dbReference>
<evidence type="ECO:0000313" key="7">
    <source>
        <dbReference type="EMBL" id="KAF2141317.1"/>
    </source>
</evidence>
<dbReference type="OrthoDB" id="823504at2759"/>
<evidence type="ECO:0000313" key="8">
    <source>
        <dbReference type="Proteomes" id="UP000799438"/>
    </source>
</evidence>
<dbReference type="InterPro" id="IPR050783">
    <property type="entry name" value="Oxylipin_biosynth_metab"/>
</dbReference>